<keyword evidence="2" id="KW-0560">Oxidoreductase</keyword>
<dbReference type="PANTHER" id="PTHR33365:SF11">
    <property type="entry name" value="TAT PATHWAY SIGNAL SEQUENCE"/>
    <property type="match status" value="1"/>
</dbReference>
<sequence length="194" mass="22761">MLEEQPTRASLKATVPYTWEDYPLEVPIKLEPTLEVVVEESVHYQVIGPEAHDEWMYDSPHGEGTFRLGPNRHYSTIAMFHQLHCLRIFRGAIAAGPDYPMKLQRQHLEHCLNYLRETTLCAADLTLEPGDFAQRDFDLQRTGATHMCRDYRELYKLSENDWADWYVYMYRHNISLSELREKQLKEIGELASIT</sequence>
<reference evidence="4" key="1">
    <citation type="submission" date="2021-02" db="EMBL/GenBank/DDBJ databases">
        <title>Psilocybe cubensis genome.</title>
        <authorList>
            <person name="Mckernan K.J."/>
            <person name="Crawford S."/>
            <person name="Trippe A."/>
            <person name="Kane L.T."/>
            <person name="Mclaughlin S."/>
        </authorList>
    </citation>
    <scope>NUCLEOTIDE SEQUENCE [LARGE SCALE GENOMIC DNA]</scope>
    <source>
        <strain evidence="4">MGC-MH-2018</strain>
    </source>
</reference>
<comment type="pathway">
    <text evidence="1">Mycotoxin biosynthesis.</text>
</comment>
<dbReference type="GO" id="GO:0016491">
    <property type="term" value="F:oxidoreductase activity"/>
    <property type="evidence" value="ECO:0007669"/>
    <property type="project" value="UniProtKB-KW"/>
</dbReference>
<dbReference type="PANTHER" id="PTHR33365">
    <property type="entry name" value="YALI0B05434P"/>
    <property type="match status" value="1"/>
</dbReference>
<dbReference type="EMBL" id="JAFIQS010000002">
    <property type="protein sequence ID" value="KAG5173280.1"/>
    <property type="molecule type" value="Genomic_DNA"/>
</dbReference>
<evidence type="ECO:0000256" key="2">
    <source>
        <dbReference type="ARBA" id="ARBA00023002"/>
    </source>
</evidence>
<gene>
    <name evidence="4" type="ORF">JR316_002790</name>
</gene>
<dbReference type="AlphaFoldDB" id="A0A8H7Y8X7"/>
<proteinExistence type="inferred from homology"/>
<organism evidence="4">
    <name type="scientific">Psilocybe cubensis</name>
    <name type="common">Psychedelic mushroom</name>
    <name type="synonym">Stropharia cubensis</name>
    <dbReference type="NCBI Taxonomy" id="181762"/>
    <lineage>
        <taxon>Eukaryota</taxon>
        <taxon>Fungi</taxon>
        <taxon>Dikarya</taxon>
        <taxon>Basidiomycota</taxon>
        <taxon>Agaricomycotina</taxon>
        <taxon>Agaricomycetes</taxon>
        <taxon>Agaricomycetidae</taxon>
        <taxon>Agaricales</taxon>
        <taxon>Agaricineae</taxon>
        <taxon>Strophariaceae</taxon>
        <taxon>Psilocybe</taxon>
    </lineage>
</organism>
<name>A0A8H7Y8X7_PSICU</name>
<protein>
    <submittedName>
        <fullName evidence="4">Uncharacterized protein</fullName>
    </submittedName>
</protein>
<dbReference type="Pfam" id="PF11807">
    <property type="entry name" value="UstYa"/>
    <property type="match status" value="1"/>
</dbReference>
<evidence type="ECO:0000313" key="4">
    <source>
        <dbReference type="EMBL" id="KAG5173280.1"/>
    </source>
</evidence>
<evidence type="ECO:0000256" key="1">
    <source>
        <dbReference type="ARBA" id="ARBA00004685"/>
    </source>
</evidence>
<dbReference type="InterPro" id="IPR021765">
    <property type="entry name" value="UstYa-like"/>
</dbReference>
<accession>A0A8H7Y8X7</accession>
<comment type="caution">
    <text evidence="4">The sequence shown here is derived from an EMBL/GenBank/DDBJ whole genome shotgun (WGS) entry which is preliminary data.</text>
</comment>
<comment type="similarity">
    <text evidence="3">Belongs to the ustYa family.</text>
</comment>
<dbReference type="GO" id="GO:0043386">
    <property type="term" value="P:mycotoxin biosynthetic process"/>
    <property type="evidence" value="ECO:0007669"/>
    <property type="project" value="InterPro"/>
</dbReference>
<evidence type="ECO:0000256" key="3">
    <source>
        <dbReference type="ARBA" id="ARBA00035112"/>
    </source>
</evidence>